<dbReference type="GO" id="GO:0008360">
    <property type="term" value="P:regulation of cell shape"/>
    <property type="evidence" value="ECO:0007669"/>
    <property type="project" value="UniProtKB-KW"/>
</dbReference>
<evidence type="ECO:0000256" key="14">
    <source>
        <dbReference type="ARBA" id="ARBA00032707"/>
    </source>
</evidence>
<keyword evidence="7 17" id="KW-0378">Hydrolase</keyword>
<dbReference type="GO" id="GO:0005886">
    <property type="term" value="C:plasma membrane"/>
    <property type="evidence" value="ECO:0007669"/>
    <property type="project" value="UniProtKB-SubCell"/>
</dbReference>
<dbReference type="GO" id="GO:0071555">
    <property type="term" value="P:cell wall organization"/>
    <property type="evidence" value="ECO:0007669"/>
    <property type="project" value="UniProtKB-KW"/>
</dbReference>
<reference evidence="19" key="1">
    <citation type="submission" date="2016-10" db="EMBL/GenBank/DDBJ databases">
        <authorList>
            <person name="Varghese N."/>
            <person name="Submissions S."/>
        </authorList>
    </citation>
    <scope>NUCLEOTIDE SEQUENCE [LARGE SCALE GENOMIC DNA]</scope>
    <source>
        <strain evidence="19">DSM 22965</strain>
    </source>
</reference>
<comment type="similarity">
    <text evidence="2 17">Belongs to the UppP family.</text>
</comment>
<dbReference type="AlphaFoldDB" id="A0A1H1KVF0"/>
<evidence type="ECO:0000256" key="16">
    <source>
        <dbReference type="ARBA" id="ARBA00047594"/>
    </source>
</evidence>
<dbReference type="GO" id="GO:0046677">
    <property type="term" value="P:response to antibiotic"/>
    <property type="evidence" value="ECO:0007669"/>
    <property type="project" value="UniProtKB-UniRule"/>
</dbReference>
<evidence type="ECO:0000256" key="2">
    <source>
        <dbReference type="ARBA" id="ARBA00010621"/>
    </source>
</evidence>
<dbReference type="GO" id="GO:0050380">
    <property type="term" value="F:undecaprenyl-diphosphatase activity"/>
    <property type="evidence" value="ECO:0007669"/>
    <property type="project" value="UniProtKB-UniRule"/>
</dbReference>
<keyword evidence="8 17" id="KW-0133">Cell shape</keyword>
<dbReference type="Pfam" id="PF02673">
    <property type="entry name" value="BacA"/>
    <property type="match status" value="1"/>
</dbReference>
<keyword evidence="13 17" id="KW-0961">Cell wall biogenesis/degradation</keyword>
<feature type="transmembrane region" description="Helical" evidence="17">
    <location>
        <begin position="40"/>
        <end position="61"/>
    </location>
</feature>
<gene>
    <name evidence="17" type="primary">uppP</name>
    <name evidence="18" type="ORF">SAMN04489719_0137</name>
</gene>
<comment type="subcellular location">
    <subcellularLocation>
        <location evidence="1 17">Cell membrane</location>
        <topology evidence="1 17">Multi-pass membrane protein</topology>
    </subcellularLocation>
</comment>
<dbReference type="PANTHER" id="PTHR30622">
    <property type="entry name" value="UNDECAPRENYL-DIPHOSPHATASE"/>
    <property type="match status" value="1"/>
</dbReference>
<evidence type="ECO:0000256" key="3">
    <source>
        <dbReference type="ARBA" id="ARBA00012374"/>
    </source>
</evidence>
<evidence type="ECO:0000256" key="5">
    <source>
        <dbReference type="ARBA" id="ARBA00022475"/>
    </source>
</evidence>
<evidence type="ECO:0000256" key="11">
    <source>
        <dbReference type="ARBA" id="ARBA00023136"/>
    </source>
</evidence>
<dbReference type="HAMAP" id="MF_01006">
    <property type="entry name" value="Undec_diphosphatase"/>
    <property type="match status" value="1"/>
</dbReference>
<evidence type="ECO:0000256" key="12">
    <source>
        <dbReference type="ARBA" id="ARBA00023251"/>
    </source>
</evidence>
<evidence type="ECO:0000256" key="15">
    <source>
        <dbReference type="ARBA" id="ARBA00032932"/>
    </source>
</evidence>
<dbReference type="EC" id="3.6.1.27" evidence="3 17"/>
<feature type="transmembrane region" description="Helical" evidence="17">
    <location>
        <begin position="88"/>
        <end position="106"/>
    </location>
</feature>
<name>A0A1H1KVF0_9MICO</name>
<accession>A0A1H1KVF0</accession>
<evidence type="ECO:0000313" key="18">
    <source>
        <dbReference type="EMBL" id="SDR66000.1"/>
    </source>
</evidence>
<keyword evidence="12 17" id="KW-0046">Antibiotic resistance</keyword>
<organism evidence="18 19">
    <name type="scientific">Agrococcus carbonis</name>
    <dbReference type="NCBI Taxonomy" id="684552"/>
    <lineage>
        <taxon>Bacteria</taxon>
        <taxon>Bacillati</taxon>
        <taxon>Actinomycetota</taxon>
        <taxon>Actinomycetes</taxon>
        <taxon>Micrococcales</taxon>
        <taxon>Microbacteriaceae</taxon>
        <taxon>Agrococcus</taxon>
    </lineage>
</organism>
<evidence type="ECO:0000256" key="17">
    <source>
        <dbReference type="HAMAP-Rule" id="MF_01006"/>
    </source>
</evidence>
<evidence type="ECO:0000256" key="6">
    <source>
        <dbReference type="ARBA" id="ARBA00022692"/>
    </source>
</evidence>
<keyword evidence="11 17" id="KW-0472">Membrane</keyword>
<evidence type="ECO:0000313" key="19">
    <source>
        <dbReference type="Proteomes" id="UP000199649"/>
    </source>
</evidence>
<dbReference type="NCBIfam" id="NF001392">
    <property type="entry name" value="PRK00281.2-1"/>
    <property type="match status" value="1"/>
</dbReference>
<evidence type="ECO:0000256" key="9">
    <source>
        <dbReference type="ARBA" id="ARBA00022984"/>
    </source>
</evidence>
<protein>
    <recommendedName>
        <fullName evidence="4 17">Undecaprenyl-diphosphatase</fullName>
        <ecNumber evidence="3 17">3.6.1.27</ecNumber>
    </recommendedName>
    <alternativeName>
        <fullName evidence="15 17">Bacitracin resistance protein</fullName>
    </alternativeName>
    <alternativeName>
        <fullName evidence="14 17">Undecaprenyl pyrophosphate phosphatase</fullName>
    </alternativeName>
</protein>
<dbReference type="EMBL" id="LT629734">
    <property type="protein sequence ID" value="SDR66000.1"/>
    <property type="molecule type" value="Genomic_DNA"/>
</dbReference>
<comment type="catalytic activity">
    <reaction evidence="16 17">
        <text>di-trans,octa-cis-undecaprenyl diphosphate + H2O = di-trans,octa-cis-undecaprenyl phosphate + phosphate + H(+)</text>
        <dbReference type="Rhea" id="RHEA:28094"/>
        <dbReference type="ChEBI" id="CHEBI:15377"/>
        <dbReference type="ChEBI" id="CHEBI:15378"/>
        <dbReference type="ChEBI" id="CHEBI:43474"/>
        <dbReference type="ChEBI" id="CHEBI:58405"/>
        <dbReference type="ChEBI" id="CHEBI:60392"/>
        <dbReference type="EC" id="3.6.1.27"/>
    </reaction>
</comment>
<keyword evidence="5 17" id="KW-1003">Cell membrane</keyword>
<feature type="transmembrane region" description="Helical" evidence="17">
    <location>
        <begin position="118"/>
        <end position="137"/>
    </location>
</feature>
<dbReference type="PANTHER" id="PTHR30622:SF4">
    <property type="entry name" value="UNDECAPRENYL-DIPHOSPHATASE"/>
    <property type="match status" value="1"/>
</dbReference>
<dbReference type="OrthoDB" id="9808289at2"/>
<dbReference type="GO" id="GO:0009252">
    <property type="term" value="P:peptidoglycan biosynthetic process"/>
    <property type="evidence" value="ECO:0007669"/>
    <property type="project" value="UniProtKB-KW"/>
</dbReference>
<dbReference type="Proteomes" id="UP000199649">
    <property type="component" value="Chromosome I"/>
</dbReference>
<dbReference type="RefSeq" id="WP_092664802.1">
    <property type="nucleotide sequence ID" value="NZ_LT629734.1"/>
</dbReference>
<evidence type="ECO:0000256" key="1">
    <source>
        <dbReference type="ARBA" id="ARBA00004651"/>
    </source>
</evidence>
<comment type="miscellaneous">
    <text evidence="17">Bacitracin is thought to be involved in the inhibition of peptidoglycan synthesis by sequestering undecaprenyl diphosphate, thereby reducing the pool of lipid carrier available.</text>
</comment>
<dbReference type="NCBIfam" id="TIGR00753">
    <property type="entry name" value="undec_PP_bacA"/>
    <property type="match status" value="1"/>
</dbReference>
<proteinExistence type="inferred from homology"/>
<comment type="function">
    <text evidence="17">Catalyzes the dephosphorylation of undecaprenyl diphosphate (UPP). Confers resistance to bacitracin.</text>
</comment>
<keyword evidence="10 17" id="KW-1133">Transmembrane helix</keyword>
<evidence type="ECO:0000256" key="4">
    <source>
        <dbReference type="ARBA" id="ARBA00021581"/>
    </source>
</evidence>
<feature type="transmembrane region" description="Helical" evidence="17">
    <location>
        <begin position="255"/>
        <end position="274"/>
    </location>
</feature>
<evidence type="ECO:0000256" key="8">
    <source>
        <dbReference type="ARBA" id="ARBA00022960"/>
    </source>
</evidence>
<keyword evidence="9 17" id="KW-0573">Peptidoglycan synthesis</keyword>
<feature type="transmembrane region" description="Helical" evidence="17">
    <location>
        <begin position="186"/>
        <end position="205"/>
    </location>
</feature>
<evidence type="ECO:0000256" key="10">
    <source>
        <dbReference type="ARBA" id="ARBA00022989"/>
    </source>
</evidence>
<sequence>MDWLIAIFLGALQGATEFLPISSSAHLRIAGIFLPGAEDPGATFTAITQIGTELAVVIFFWKDITRIIGKWFQQFSGKADRQDPDVKMGWLVIIGTIPIVLAGVLFQDLIRDQLRSLWITATVLIVFGLVLGAADLLGRRIKTLETTTYRDGLLIGVAQVLALIPGVSRSGATVTMGRALGYQRPAAAKYAFFLAVPAVFGAGIYETIQALREPTSVGLGMGPTILATVVAFVVGIAVIKWLMAWISRRSFLPFVVYRIVLGTLLLVALAAGWIDAL</sequence>
<keyword evidence="19" id="KW-1185">Reference proteome</keyword>
<keyword evidence="6 17" id="KW-0812">Transmembrane</keyword>
<evidence type="ECO:0000256" key="7">
    <source>
        <dbReference type="ARBA" id="ARBA00022801"/>
    </source>
</evidence>
<feature type="transmembrane region" description="Helical" evidence="17">
    <location>
        <begin position="225"/>
        <end position="243"/>
    </location>
</feature>
<dbReference type="InterPro" id="IPR003824">
    <property type="entry name" value="UppP"/>
</dbReference>
<dbReference type="STRING" id="684552.SAMN04489719_0137"/>
<evidence type="ECO:0000256" key="13">
    <source>
        <dbReference type="ARBA" id="ARBA00023316"/>
    </source>
</evidence>